<keyword evidence="3" id="KW-1185">Reference proteome</keyword>
<reference evidence="2" key="1">
    <citation type="journal article" date="2021" name="bioRxiv">
        <title>Whole Genome Assembly and Annotation of Northern Wild Rice, Zizania palustris L., Supports a Whole Genome Duplication in the Zizania Genus.</title>
        <authorList>
            <person name="Haas M."/>
            <person name="Kono T."/>
            <person name="Macchietto M."/>
            <person name="Millas R."/>
            <person name="McGilp L."/>
            <person name="Shao M."/>
            <person name="Duquette J."/>
            <person name="Hirsch C.N."/>
            <person name="Kimball J."/>
        </authorList>
    </citation>
    <scope>NUCLEOTIDE SEQUENCE</scope>
    <source>
        <tissue evidence="2">Fresh leaf tissue</tissue>
    </source>
</reference>
<evidence type="ECO:0000313" key="2">
    <source>
        <dbReference type="EMBL" id="KAG8076093.1"/>
    </source>
</evidence>
<dbReference type="AlphaFoldDB" id="A0A8J5SMB4"/>
<evidence type="ECO:0000313" key="3">
    <source>
        <dbReference type="Proteomes" id="UP000729402"/>
    </source>
</evidence>
<sequence>MGGIGEDVAGESIAIQGEENEIAPPIVVIGQRIKDNGHKGPDVLHVGGLGMEIGDDGGFEGSGVVCWWVVVILLGWIGPSTGFFSLKGKIGGGAPLLLEGGGGCAHAFCGGSSGLGSSVSFGGKGPALLFFSSCVLLLLGSECVVVRGRRLRRHGHDEKR</sequence>
<accession>A0A8J5SMB4</accession>
<evidence type="ECO:0000256" key="1">
    <source>
        <dbReference type="SAM" id="Phobius"/>
    </source>
</evidence>
<dbReference type="EMBL" id="JAAALK010000283">
    <property type="protein sequence ID" value="KAG8076093.1"/>
    <property type="molecule type" value="Genomic_DNA"/>
</dbReference>
<feature type="transmembrane region" description="Helical" evidence="1">
    <location>
        <begin position="65"/>
        <end position="84"/>
    </location>
</feature>
<keyword evidence="1" id="KW-0472">Membrane</keyword>
<gene>
    <name evidence="2" type="ORF">GUJ93_ZPchr0006g45801</name>
</gene>
<reference evidence="2" key="2">
    <citation type="submission" date="2021-02" db="EMBL/GenBank/DDBJ databases">
        <authorList>
            <person name="Kimball J.A."/>
            <person name="Haas M.W."/>
            <person name="Macchietto M."/>
            <person name="Kono T."/>
            <person name="Duquette J."/>
            <person name="Shao M."/>
        </authorList>
    </citation>
    <scope>NUCLEOTIDE SEQUENCE</scope>
    <source>
        <tissue evidence="2">Fresh leaf tissue</tissue>
    </source>
</reference>
<keyword evidence="1" id="KW-1133">Transmembrane helix</keyword>
<name>A0A8J5SMB4_ZIZPA</name>
<feature type="transmembrane region" description="Helical" evidence="1">
    <location>
        <begin position="96"/>
        <end position="115"/>
    </location>
</feature>
<keyword evidence="1" id="KW-0812">Transmembrane</keyword>
<dbReference type="Proteomes" id="UP000729402">
    <property type="component" value="Unassembled WGS sequence"/>
</dbReference>
<feature type="transmembrane region" description="Helical" evidence="1">
    <location>
        <begin position="127"/>
        <end position="146"/>
    </location>
</feature>
<protein>
    <submittedName>
        <fullName evidence="2">Uncharacterized protein</fullName>
    </submittedName>
</protein>
<comment type="caution">
    <text evidence="2">The sequence shown here is derived from an EMBL/GenBank/DDBJ whole genome shotgun (WGS) entry which is preliminary data.</text>
</comment>
<proteinExistence type="predicted"/>
<organism evidence="2 3">
    <name type="scientific">Zizania palustris</name>
    <name type="common">Northern wild rice</name>
    <dbReference type="NCBI Taxonomy" id="103762"/>
    <lineage>
        <taxon>Eukaryota</taxon>
        <taxon>Viridiplantae</taxon>
        <taxon>Streptophyta</taxon>
        <taxon>Embryophyta</taxon>
        <taxon>Tracheophyta</taxon>
        <taxon>Spermatophyta</taxon>
        <taxon>Magnoliopsida</taxon>
        <taxon>Liliopsida</taxon>
        <taxon>Poales</taxon>
        <taxon>Poaceae</taxon>
        <taxon>BOP clade</taxon>
        <taxon>Oryzoideae</taxon>
        <taxon>Oryzeae</taxon>
        <taxon>Zizaniinae</taxon>
        <taxon>Zizania</taxon>
    </lineage>
</organism>